<dbReference type="KEGG" id="parq:DSM112329_00106"/>
<evidence type="ECO:0008006" key="2">
    <source>
        <dbReference type="Google" id="ProtNLM"/>
    </source>
</evidence>
<accession>A0AAU7ANW5</accession>
<gene>
    <name evidence="1" type="ORF">DSM112329_00106</name>
</gene>
<dbReference type="AlphaFoldDB" id="A0AAU7ANW5"/>
<organism evidence="1">
    <name type="scientific">Paraconexibacter sp. AEG42_29</name>
    <dbReference type="NCBI Taxonomy" id="2997339"/>
    <lineage>
        <taxon>Bacteria</taxon>
        <taxon>Bacillati</taxon>
        <taxon>Actinomycetota</taxon>
        <taxon>Thermoleophilia</taxon>
        <taxon>Solirubrobacterales</taxon>
        <taxon>Paraconexibacteraceae</taxon>
        <taxon>Paraconexibacter</taxon>
    </lineage>
</organism>
<proteinExistence type="predicted"/>
<reference evidence="1" key="1">
    <citation type="submission" date="2022-12" db="EMBL/GenBank/DDBJ databases">
        <title>Paraconexibacter alkalitolerans sp. nov. and Baekduia alba sp. nov., isolated from soil and emended description of the genera Paraconexibacter (Chun et al., 2020) and Baekduia (An et al., 2020).</title>
        <authorList>
            <person name="Vieira S."/>
            <person name="Huber K.J."/>
            <person name="Geppert A."/>
            <person name="Wolf J."/>
            <person name="Neumann-Schaal M."/>
            <person name="Muesken M."/>
            <person name="Overmann J."/>
        </authorList>
    </citation>
    <scope>NUCLEOTIDE SEQUENCE</scope>
    <source>
        <strain evidence="1">AEG42_29</strain>
    </source>
</reference>
<evidence type="ECO:0000313" key="1">
    <source>
        <dbReference type="EMBL" id="XAY03294.1"/>
    </source>
</evidence>
<dbReference type="EMBL" id="CP114014">
    <property type="protein sequence ID" value="XAY03294.1"/>
    <property type="molecule type" value="Genomic_DNA"/>
</dbReference>
<sequence length="323" mass="34073">MSRAPAIGSQHPLRRLVRRADDLAARTRAPGAQRRLERGAPHQRALWAERAAQAPAVLGRLTAAAGPPAGPWEGYATVIAALVAGGLPWDVLRRPVIQETMLVRGRRTLVGELDVLRAAHAPAALRRLLAEDPAGCPPPARDTPWTSPTAVHHLHHLTRFGRSTGADPFALDVVVEWGGGYGGLARLLRRRGGPPPTHVIVDLPAVLALQWVWLGTVLGPDAVVLLEPGATPTAGKVSLTVPAGAALPLAPDLIVSTWGLSETPADARPLVAQQLGGARHVLLAGQRPDALFPEADWPLDEAAGAGARREPVEVLAGSEYAFR</sequence>
<protein>
    <recommendedName>
        <fullName evidence="2">Sugar O-methyltransferase</fullName>
    </recommendedName>
</protein>
<name>A0AAU7ANW5_9ACTN</name>
<dbReference type="RefSeq" id="WP_354699848.1">
    <property type="nucleotide sequence ID" value="NZ_CP114014.1"/>
</dbReference>